<protein>
    <recommendedName>
        <fullName evidence="3">Spore coat protein B</fullName>
    </recommendedName>
</protein>
<evidence type="ECO:0000313" key="1">
    <source>
        <dbReference type="EMBL" id="NHN33051.1"/>
    </source>
</evidence>
<name>A0ABX0JB94_9BACL</name>
<evidence type="ECO:0000313" key="2">
    <source>
        <dbReference type="Proteomes" id="UP001165962"/>
    </source>
</evidence>
<gene>
    <name evidence="1" type="ORF">G9U52_24855</name>
</gene>
<reference evidence="1" key="1">
    <citation type="submission" date="2020-03" db="EMBL/GenBank/DDBJ databases">
        <title>Draft sequencing of Paenibacilllus sp. S3N08.</title>
        <authorList>
            <person name="Kim D.-U."/>
        </authorList>
    </citation>
    <scope>NUCLEOTIDE SEQUENCE</scope>
    <source>
        <strain evidence="1">S3N08</strain>
    </source>
</reference>
<dbReference type="EMBL" id="JAAOIW010000010">
    <property type="protein sequence ID" value="NHN33051.1"/>
    <property type="molecule type" value="Genomic_DNA"/>
</dbReference>
<sequence length="142" mass="15913">MSISDQLHQWQESQSIVEMHYINARSKRVIHGRILSFDSNEQKILFYDDDAKKIENISLAQIEDMIASTSDEPVQAVKAVQAVLTPQALPAVPVSTAINNEPDNTKNMTLKEEIIAIIELLPSNDLYAVLPLLKHLANHAEK</sequence>
<evidence type="ECO:0008006" key="3">
    <source>
        <dbReference type="Google" id="ProtNLM"/>
    </source>
</evidence>
<accession>A0ABX0JB94</accession>
<comment type="caution">
    <text evidence="1">The sequence shown here is derived from an EMBL/GenBank/DDBJ whole genome shotgun (WGS) entry which is preliminary data.</text>
</comment>
<keyword evidence="2" id="KW-1185">Reference proteome</keyword>
<dbReference type="RefSeq" id="WP_166153346.1">
    <property type="nucleotide sequence ID" value="NZ_JAAOIW010000010.1"/>
</dbReference>
<dbReference type="Proteomes" id="UP001165962">
    <property type="component" value="Unassembled WGS sequence"/>
</dbReference>
<proteinExistence type="predicted"/>
<organism evidence="1 2">
    <name type="scientific">Paenibacillus agricola</name>
    <dbReference type="NCBI Taxonomy" id="2716264"/>
    <lineage>
        <taxon>Bacteria</taxon>
        <taxon>Bacillati</taxon>
        <taxon>Bacillota</taxon>
        <taxon>Bacilli</taxon>
        <taxon>Bacillales</taxon>
        <taxon>Paenibacillaceae</taxon>
        <taxon>Paenibacillus</taxon>
    </lineage>
</organism>